<comment type="caution">
    <text evidence="17">The sequence shown here is derived from an EMBL/GenBank/DDBJ whole genome shotgun (WGS) entry which is preliminary data.</text>
</comment>
<organism evidence="17 18">
    <name type="scientific">Myxacorys almedinensis A</name>
    <dbReference type="NCBI Taxonomy" id="2690445"/>
    <lineage>
        <taxon>Bacteria</taxon>
        <taxon>Bacillati</taxon>
        <taxon>Cyanobacteriota</taxon>
        <taxon>Cyanophyceae</taxon>
        <taxon>Leptolyngbyales</taxon>
        <taxon>Leptolyngbyaceae</taxon>
        <taxon>Myxacorys</taxon>
        <taxon>Myxacorys almedinensis</taxon>
    </lineage>
</organism>
<evidence type="ECO:0000256" key="10">
    <source>
        <dbReference type="ARBA" id="ARBA00022984"/>
    </source>
</evidence>
<evidence type="ECO:0000256" key="12">
    <source>
        <dbReference type="ARBA" id="ARBA00023136"/>
    </source>
</evidence>
<dbReference type="PANTHER" id="PTHR30627">
    <property type="entry name" value="PEPTIDOGLYCAN D,D-TRANSPEPTIDASE"/>
    <property type="match status" value="1"/>
</dbReference>
<dbReference type="PANTHER" id="PTHR30627:SF2">
    <property type="entry name" value="PEPTIDOGLYCAN D,D-TRANSPEPTIDASE MRDA"/>
    <property type="match status" value="1"/>
</dbReference>
<dbReference type="NCBIfam" id="TIGR03423">
    <property type="entry name" value="pbp2_mrdA"/>
    <property type="match status" value="1"/>
</dbReference>
<evidence type="ECO:0000256" key="3">
    <source>
        <dbReference type="ARBA" id="ARBA00007171"/>
    </source>
</evidence>
<comment type="subcellular location">
    <subcellularLocation>
        <location evidence="2">Cell membrane</location>
    </subcellularLocation>
    <subcellularLocation>
        <location evidence="1">Membrane</location>
        <topology evidence="1">Single-pass membrane protein</topology>
    </subcellularLocation>
</comment>
<keyword evidence="5" id="KW-0997">Cell inner membrane</keyword>
<dbReference type="Proteomes" id="UP000646053">
    <property type="component" value="Unassembled WGS sequence"/>
</dbReference>
<keyword evidence="11 14" id="KW-1133">Transmembrane helix</keyword>
<dbReference type="InterPro" id="IPR036138">
    <property type="entry name" value="PBP_dimer_sf"/>
</dbReference>
<dbReference type="Pfam" id="PF00905">
    <property type="entry name" value="Transpeptidase"/>
    <property type="match status" value="1"/>
</dbReference>
<dbReference type="Gene3D" id="3.90.1310.10">
    <property type="entry name" value="Penicillin-binding protein 2a (Domain 2)"/>
    <property type="match status" value="1"/>
</dbReference>
<keyword evidence="13" id="KW-0961">Cell wall biogenesis/degradation</keyword>
<evidence type="ECO:0000256" key="14">
    <source>
        <dbReference type="SAM" id="Phobius"/>
    </source>
</evidence>
<dbReference type="SUPFAM" id="SSF56519">
    <property type="entry name" value="Penicillin binding protein dimerisation domain"/>
    <property type="match status" value="1"/>
</dbReference>
<keyword evidence="4" id="KW-1003">Cell membrane</keyword>
<protein>
    <submittedName>
        <fullName evidence="17">Penicillin-binding protein 2</fullName>
        <ecNumber evidence="17">3.4.16.4</ecNumber>
    </submittedName>
</protein>
<dbReference type="GO" id="GO:0071972">
    <property type="term" value="F:peptidoglycan L,D-transpeptidase activity"/>
    <property type="evidence" value="ECO:0007669"/>
    <property type="project" value="TreeGrafter"/>
</dbReference>
<dbReference type="RefSeq" id="WP_162424700.1">
    <property type="nucleotide sequence ID" value="NZ_WVIE01000026.1"/>
</dbReference>
<keyword evidence="8 17" id="KW-0378">Hydrolase</keyword>
<feature type="domain" description="Penicillin-binding protein dimerisation" evidence="16">
    <location>
        <begin position="68"/>
        <end position="235"/>
    </location>
</feature>
<dbReference type="GO" id="GO:0006508">
    <property type="term" value="P:proteolysis"/>
    <property type="evidence" value="ECO:0007669"/>
    <property type="project" value="UniProtKB-KW"/>
</dbReference>
<dbReference type="GO" id="GO:0071555">
    <property type="term" value="P:cell wall organization"/>
    <property type="evidence" value="ECO:0007669"/>
    <property type="project" value="UniProtKB-KW"/>
</dbReference>
<evidence type="ECO:0000313" key="18">
    <source>
        <dbReference type="Proteomes" id="UP000646053"/>
    </source>
</evidence>
<dbReference type="InterPro" id="IPR012338">
    <property type="entry name" value="Beta-lactam/transpept-like"/>
</dbReference>
<keyword evidence="18" id="KW-1185">Reference proteome</keyword>
<evidence type="ECO:0000313" key="17">
    <source>
        <dbReference type="EMBL" id="NDJ19170.1"/>
    </source>
</evidence>
<dbReference type="GO" id="GO:0008360">
    <property type="term" value="P:regulation of cell shape"/>
    <property type="evidence" value="ECO:0007669"/>
    <property type="project" value="UniProtKB-KW"/>
</dbReference>
<dbReference type="InterPro" id="IPR001460">
    <property type="entry name" value="PCN-bd_Tpept"/>
</dbReference>
<dbReference type="Gene3D" id="3.40.710.10">
    <property type="entry name" value="DD-peptidase/beta-lactamase superfamily"/>
    <property type="match status" value="1"/>
</dbReference>
<keyword evidence="17" id="KW-0121">Carboxypeptidase</keyword>
<evidence type="ECO:0000256" key="4">
    <source>
        <dbReference type="ARBA" id="ARBA00022475"/>
    </source>
</evidence>
<evidence type="ECO:0000256" key="1">
    <source>
        <dbReference type="ARBA" id="ARBA00004167"/>
    </source>
</evidence>
<sequence>MATGFSGASTRNWVNRARSHRSSRAIVLLMIAAGLISICLFRVAYLQLVQGQYHRQLADNNRIRPLPIVADRGNILDRKGNTLATSELSRSVYLYPREQPKEQWQESAKQLSQILDIPAADILKQIEERGYQSAMPVRIYRKLDEQRFIALSESGAIPGLEMQPESNRFYPHGSLASHVMGYIGEATRDDLINHPEFPVGMLLGKAGIERIADDVLRGKWGNRLIQVDSVGKELNMLGVQQPVSGVPLQLTLDLKLQQAAEKMLNNRRGAVVAMDVKTGAVLTLASGPSFDPGMFTRKITQNEWDALQNENTPLLNRALQGYPPGSTFKIVTAAAGMQSGKFSPESTLMTYGALNIGGTFFHEHGGSGYGVIGFREAFTVSSNTFFYQVGMAAGPEEIAKWGRNLGIGISSNMGLDGASHGIIPTPEQKESLYNEPWYGGDTVSMSIGQGVVQVTPLEMAVMVSAIANGGKRVKPHLMVNQNFQPDAQPTPTGLNPATIKVIQEGLAAVVKEGTARQLNDGSIPPTAGKTGTAEVLGQRDNAVYVGYGPVNNPQIAVAVVVENGGFGAESAVPIAHEVYKAYFGSQKKSGS</sequence>
<keyword evidence="9" id="KW-0133">Cell shape</keyword>
<accession>A0A8J7ZBZ9</accession>
<comment type="similarity">
    <text evidence="3">Belongs to the transpeptidase family.</text>
</comment>
<dbReference type="GO" id="GO:0009252">
    <property type="term" value="P:peptidoglycan biosynthetic process"/>
    <property type="evidence" value="ECO:0007669"/>
    <property type="project" value="UniProtKB-KW"/>
</dbReference>
<dbReference type="Pfam" id="PF03717">
    <property type="entry name" value="PBP_dimer"/>
    <property type="match status" value="1"/>
</dbReference>
<name>A0A8J7ZBZ9_9CYAN</name>
<evidence type="ECO:0000256" key="2">
    <source>
        <dbReference type="ARBA" id="ARBA00004236"/>
    </source>
</evidence>
<dbReference type="AlphaFoldDB" id="A0A8J7ZBZ9"/>
<dbReference type="GO" id="GO:0008658">
    <property type="term" value="F:penicillin binding"/>
    <property type="evidence" value="ECO:0007669"/>
    <property type="project" value="InterPro"/>
</dbReference>
<feature type="transmembrane region" description="Helical" evidence="14">
    <location>
        <begin position="25"/>
        <end position="45"/>
    </location>
</feature>
<dbReference type="GO" id="GO:0009002">
    <property type="term" value="F:serine-type D-Ala-D-Ala carboxypeptidase activity"/>
    <property type="evidence" value="ECO:0007669"/>
    <property type="project" value="UniProtKB-EC"/>
</dbReference>
<dbReference type="SUPFAM" id="SSF56601">
    <property type="entry name" value="beta-lactamase/transpeptidase-like"/>
    <property type="match status" value="1"/>
</dbReference>
<evidence type="ECO:0000256" key="9">
    <source>
        <dbReference type="ARBA" id="ARBA00022960"/>
    </source>
</evidence>
<dbReference type="GO" id="GO:0005886">
    <property type="term" value="C:plasma membrane"/>
    <property type="evidence" value="ECO:0007669"/>
    <property type="project" value="UniProtKB-SubCell"/>
</dbReference>
<evidence type="ECO:0000256" key="5">
    <source>
        <dbReference type="ARBA" id="ARBA00022519"/>
    </source>
</evidence>
<dbReference type="InterPro" id="IPR005311">
    <property type="entry name" value="PBP_dimer"/>
</dbReference>
<gene>
    <name evidence="17" type="primary">mrdA</name>
    <name evidence="17" type="ORF">GS601_18065</name>
</gene>
<keyword evidence="12 14" id="KW-0472">Membrane</keyword>
<evidence type="ECO:0000256" key="6">
    <source>
        <dbReference type="ARBA" id="ARBA00022670"/>
    </source>
</evidence>
<keyword evidence="7 14" id="KW-0812">Transmembrane</keyword>
<keyword evidence="6" id="KW-0645">Protease</keyword>
<proteinExistence type="inferred from homology"/>
<dbReference type="InterPro" id="IPR050515">
    <property type="entry name" value="Beta-lactam/transpept"/>
</dbReference>
<dbReference type="InterPro" id="IPR017790">
    <property type="entry name" value="Penicillin-binding_protein_2"/>
</dbReference>
<evidence type="ECO:0000256" key="7">
    <source>
        <dbReference type="ARBA" id="ARBA00022692"/>
    </source>
</evidence>
<evidence type="ECO:0000256" key="11">
    <source>
        <dbReference type="ARBA" id="ARBA00022989"/>
    </source>
</evidence>
<evidence type="ECO:0000256" key="13">
    <source>
        <dbReference type="ARBA" id="ARBA00023316"/>
    </source>
</evidence>
<feature type="domain" description="Penicillin-binding protein transpeptidase" evidence="15">
    <location>
        <begin position="269"/>
        <end position="579"/>
    </location>
</feature>
<evidence type="ECO:0000259" key="16">
    <source>
        <dbReference type="Pfam" id="PF03717"/>
    </source>
</evidence>
<dbReference type="EMBL" id="WVIE01000026">
    <property type="protein sequence ID" value="NDJ19170.1"/>
    <property type="molecule type" value="Genomic_DNA"/>
</dbReference>
<evidence type="ECO:0000259" key="15">
    <source>
        <dbReference type="Pfam" id="PF00905"/>
    </source>
</evidence>
<keyword evidence="10" id="KW-0573">Peptidoglycan synthesis</keyword>
<evidence type="ECO:0000256" key="8">
    <source>
        <dbReference type="ARBA" id="ARBA00022801"/>
    </source>
</evidence>
<dbReference type="EC" id="3.4.16.4" evidence="17"/>
<reference evidence="17" key="1">
    <citation type="submission" date="2019-12" db="EMBL/GenBank/DDBJ databases">
        <title>High-Quality draft genome sequences of three cyanobacteria isolated from the limestone walls of the Old Cathedral of Coimbra.</title>
        <authorList>
            <person name="Tiago I."/>
            <person name="Soares F."/>
            <person name="Portugal A."/>
        </authorList>
    </citation>
    <scope>NUCLEOTIDE SEQUENCE</scope>
    <source>
        <strain evidence="17">A</strain>
    </source>
</reference>